<feature type="compositionally biased region" description="Basic and acidic residues" evidence="2">
    <location>
        <begin position="546"/>
        <end position="557"/>
    </location>
</feature>
<name>A0A3D8SA10_9HELO</name>
<dbReference type="EMBL" id="PDLN01000006">
    <property type="protein sequence ID" value="RDW83202.1"/>
    <property type="molecule type" value="Genomic_DNA"/>
</dbReference>
<keyword evidence="4" id="KW-1185">Reference proteome</keyword>
<feature type="coiled-coil region" evidence="1">
    <location>
        <begin position="363"/>
        <end position="390"/>
    </location>
</feature>
<protein>
    <recommendedName>
        <fullName evidence="5">Nuclear RNA binding protein</fullName>
    </recommendedName>
</protein>
<evidence type="ECO:0000256" key="1">
    <source>
        <dbReference type="SAM" id="Coils"/>
    </source>
</evidence>
<feature type="compositionally biased region" description="Basic and acidic residues" evidence="2">
    <location>
        <begin position="8"/>
        <end position="32"/>
    </location>
</feature>
<feature type="compositionally biased region" description="Basic residues" evidence="2">
    <location>
        <begin position="560"/>
        <end position="570"/>
    </location>
</feature>
<evidence type="ECO:0000313" key="4">
    <source>
        <dbReference type="Proteomes" id="UP000256328"/>
    </source>
</evidence>
<dbReference type="OrthoDB" id="5226996at2759"/>
<proteinExistence type="predicted"/>
<comment type="caution">
    <text evidence="3">The sequence shown here is derived from an EMBL/GenBank/DDBJ whole genome shotgun (WGS) entry which is preliminary data.</text>
</comment>
<feature type="compositionally biased region" description="Basic and acidic residues" evidence="2">
    <location>
        <begin position="768"/>
        <end position="777"/>
    </location>
</feature>
<evidence type="ECO:0008006" key="5">
    <source>
        <dbReference type="Google" id="ProtNLM"/>
    </source>
</evidence>
<evidence type="ECO:0000313" key="3">
    <source>
        <dbReference type="EMBL" id="RDW83202.1"/>
    </source>
</evidence>
<feature type="region of interest" description="Disordered" evidence="2">
    <location>
        <begin position="1"/>
        <end position="174"/>
    </location>
</feature>
<accession>A0A3D8SA10</accession>
<feature type="region of interest" description="Disordered" evidence="2">
    <location>
        <begin position="249"/>
        <end position="279"/>
    </location>
</feature>
<sequence>MASLVEQEFSRDSFRPRAKESMQDRSALDPTKKPAKRLFSTRSAPLDETDSSDQYGEHGENTLAEGEYSNSKRRRSANWPLANTSPNVASSARSRRASRKSPPSRSDSERARASKFIEGSMNDRVSQKPPVTYIGSDEDLRDNYDSEQALGGKTAHPRRLLHHPESLAAPSAVTDNSRQSGIFRFGKSLAATFNPSNWKIWSKDSRCEEPAASEQEKVMRERQEKAQRMYKELKESGYFQDGAHSGSLQHAVAASSSQKIKHDSGVEFGPRSSSLSRQPMSIAEKRQGRIFQDPALMAEATPAGTPKSVISPANSSARKSFQFRKPSLPNIRRSLDFTSGSHEKGSTNSELRKIPSRRDLKKQQKLVKRVSDLEGKLEAARRQLSEALAVPVPVQQFQTGRERSRFVPGALPTLPSERLLSGYVQDEDEDEILAHTEQRSQVINKVPDFDEIGKALTLDGKLSEHYSGPIATALSRIVTSERALLGGPSILQDEENIGSEKRVPSQQSVFSTKDIRYSQPILHVASSTLKSAEEDTDHGSQLADADELKPSIERDSPAVKPKRSVFNKRKSIFDGLSDDSGIHRPSSDSENEDHEPLEKKTPPMKKARKSQNLIKEPPSTPDHRETQAKNQRQPAPRHLHLMNSSALSVTAQPTRKPSKIPVKSSDAQQSSSPPPSSEFVGLDSIKPSHTTRSPDRMRSRNVLRDQDDIEPYSVVPGDDRDVPPIPELPKEVKLAGGGILKTAILKENRKMPGNSPERVIEKQPQSKKSFEWERDVF</sequence>
<keyword evidence="1" id="KW-0175">Coiled coil</keyword>
<feature type="region of interest" description="Disordered" evidence="2">
    <location>
        <begin position="528"/>
        <end position="730"/>
    </location>
</feature>
<feature type="compositionally biased region" description="Polar residues" evidence="2">
    <location>
        <begin position="642"/>
        <end position="655"/>
    </location>
</feature>
<reference evidence="3 4" key="1">
    <citation type="journal article" date="2018" name="IMA Fungus">
        <title>IMA Genome-F 9: Draft genome sequence of Annulohypoxylon stygium, Aspergillus mulundensis, Berkeleyomyces basicola (syn. Thielaviopsis basicola), Ceratocystis smalleyi, two Cercospora beticola strains, Coleophoma cylindrospora, Fusarium fracticaudum, Phialophora cf. hyalina, and Morchella septimelata.</title>
        <authorList>
            <person name="Wingfield B.D."/>
            <person name="Bills G.F."/>
            <person name="Dong Y."/>
            <person name="Huang W."/>
            <person name="Nel W.J."/>
            <person name="Swalarsk-Parry B.S."/>
            <person name="Vaghefi N."/>
            <person name="Wilken P.M."/>
            <person name="An Z."/>
            <person name="de Beer Z.W."/>
            <person name="De Vos L."/>
            <person name="Chen L."/>
            <person name="Duong T.A."/>
            <person name="Gao Y."/>
            <person name="Hammerbacher A."/>
            <person name="Kikkert J.R."/>
            <person name="Li Y."/>
            <person name="Li H."/>
            <person name="Li K."/>
            <person name="Li Q."/>
            <person name="Liu X."/>
            <person name="Ma X."/>
            <person name="Naidoo K."/>
            <person name="Pethybridge S.J."/>
            <person name="Sun J."/>
            <person name="Steenkamp E.T."/>
            <person name="van der Nest M.A."/>
            <person name="van Wyk S."/>
            <person name="Wingfield M.J."/>
            <person name="Xiong C."/>
            <person name="Yue Q."/>
            <person name="Zhang X."/>
        </authorList>
    </citation>
    <scope>NUCLEOTIDE SEQUENCE [LARGE SCALE GENOMIC DNA]</scope>
    <source>
        <strain evidence="3 4">BP5796</strain>
    </source>
</reference>
<feature type="compositionally biased region" description="Basic and acidic residues" evidence="2">
    <location>
        <begin position="692"/>
        <end position="706"/>
    </location>
</feature>
<feature type="compositionally biased region" description="Basic and acidic residues" evidence="2">
    <location>
        <begin position="717"/>
        <end position="730"/>
    </location>
</feature>
<evidence type="ECO:0000256" key="2">
    <source>
        <dbReference type="SAM" id="MobiDB-lite"/>
    </source>
</evidence>
<feature type="region of interest" description="Disordered" evidence="2">
    <location>
        <begin position="748"/>
        <end position="777"/>
    </location>
</feature>
<dbReference type="AlphaFoldDB" id="A0A3D8SA10"/>
<dbReference type="Proteomes" id="UP000256328">
    <property type="component" value="Unassembled WGS sequence"/>
</dbReference>
<feature type="region of interest" description="Disordered" evidence="2">
    <location>
        <begin position="205"/>
        <end position="227"/>
    </location>
</feature>
<feature type="region of interest" description="Disordered" evidence="2">
    <location>
        <begin position="302"/>
        <end position="363"/>
    </location>
</feature>
<gene>
    <name evidence="3" type="ORF">BP5796_04693</name>
</gene>
<organism evidence="3 4">
    <name type="scientific">Coleophoma crateriformis</name>
    <dbReference type="NCBI Taxonomy" id="565419"/>
    <lineage>
        <taxon>Eukaryota</taxon>
        <taxon>Fungi</taxon>
        <taxon>Dikarya</taxon>
        <taxon>Ascomycota</taxon>
        <taxon>Pezizomycotina</taxon>
        <taxon>Leotiomycetes</taxon>
        <taxon>Helotiales</taxon>
        <taxon>Dermateaceae</taxon>
        <taxon>Coleophoma</taxon>
    </lineage>
</organism>
<feature type="compositionally biased region" description="Basic and acidic residues" evidence="2">
    <location>
        <begin position="341"/>
        <end position="362"/>
    </location>
</feature>